<feature type="domain" description="Deoxyribonuclease NucA/NucB" evidence="1">
    <location>
        <begin position="108"/>
        <end position="174"/>
    </location>
</feature>
<organism evidence="2 3">
    <name type="scientific">Streptosporangium brasiliense</name>
    <dbReference type="NCBI Taxonomy" id="47480"/>
    <lineage>
        <taxon>Bacteria</taxon>
        <taxon>Bacillati</taxon>
        <taxon>Actinomycetota</taxon>
        <taxon>Actinomycetes</taxon>
        <taxon>Streptosporangiales</taxon>
        <taxon>Streptosporangiaceae</taxon>
        <taxon>Streptosporangium</taxon>
    </lineage>
</organism>
<dbReference type="EMBL" id="JAUSRB010000002">
    <property type="protein sequence ID" value="MDP9865615.1"/>
    <property type="molecule type" value="Genomic_DNA"/>
</dbReference>
<comment type="caution">
    <text evidence="2">The sequence shown here is derived from an EMBL/GenBank/DDBJ whole genome shotgun (WGS) entry which is preliminary data.</text>
</comment>
<evidence type="ECO:0000259" key="1">
    <source>
        <dbReference type="Pfam" id="PF14040"/>
    </source>
</evidence>
<evidence type="ECO:0000313" key="2">
    <source>
        <dbReference type="EMBL" id="MDP9865615.1"/>
    </source>
</evidence>
<dbReference type="RefSeq" id="WP_306865234.1">
    <property type="nucleotide sequence ID" value="NZ_JAUSRB010000002.1"/>
</dbReference>
<keyword evidence="3" id="KW-1185">Reference proteome</keyword>
<proteinExistence type="predicted"/>
<dbReference type="Proteomes" id="UP001230426">
    <property type="component" value="Unassembled WGS sequence"/>
</dbReference>
<dbReference type="Pfam" id="PF14040">
    <property type="entry name" value="DNase_NucA_NucB"/>
    <property type="match status" value="1"/>
</dbReference>
<evidence type="ECO:0000313" key="3">
    <source>
        <dbReference type="Proteomes" id="UP001230426"/>
    </source>
</evidence>
<dbReference type="InterPro" id="IPR029476">
    <property type="entry name" value="DNase_NucA_NucB"/>
</dbReference>
<reference evidence="2 3" key="1">
    <citation type="submission" date="2023-07" db="EMBL/GenBank/DDBJ databases">
        <title>Sequencing the genomes of 1000 actinobacteria strains.</title>
        <authorList>
            <person name="Klenk H.-P."/>
        </authorList>
    </citation>
    <scope>NUCLEOTIDE SEQUENCE [LARGE SCALE GENOMIC DNA]</scope>
    <source>
        <strain evidence="2 3">DSM 44109</strain>
    </source>
</reference>
<sequence length="228" mass="24955">MDRKGKEWDQSFICDSADWITAYSGGCVVDSIRPTFVLDGNDKKVLRSALHIWAALYRSPDTDPGRGTQKNIPGRIDRANPGCERVNGVIGRCLHRTRNKAVIGKNRGVAIPACRVVKPGYKSPDSCDEYPFASTVEGASNSTYDYSVELIPVKDNCSSGSRLGAWYQRHRIRELSPFWVDVIVQGATRPSSGLPGIVVTNPFPDEVLDYATCTVDGIEDNIPGPVVP</sequence>
<gene>
    <name evidence="2" type="ORF">J2S55_004881</name>
</gene>
<protein>
    <recommendedName>
        <fullName evidence="1">Deoxyribonuclease NucA/NucB domain-containing protein</fullName>
    </recommendedName>
</protein>
<accession>A0ABT9RB75</accession>
<name>A0ABT9RB75_9ACTN</name>